<dbReference type="AlphaFoldDB" id="A0A7W8N8L5"/>
<dbReference type="GO" id="GO:0004066">
    <property type="term" value="F:asparagine synthase (glutamine-hydrolyzing) activity"/>
    <property type="evidence" value="ECO:0007669"/>
    <property type="project" value="UniProtKB-EC"/>
</dbReference>
<keyword evidence="4 10" id="KW-0547">Nucleotide-binding</keyword>
<dbReference type="Pfam" id="PF13537">
    <property type="entry name" value="GATase_7"/>
    <property type="match status" value="1"/>
</dbReference>
<evidence type="ECO:0000313" key="12">
    <source>
        <dbReference type="EMBL" id="MBB5356415.1"/>
    </source>
</evidence>
<dbReference type="Gene3D" id="3.40.50.620">
    <property type="entry name" value="HUPs"/>
    <property type="match status" value="1"/>
</dbReference>
<comment type="caution">
    <text evidence="12">The sequence shown here is derived from an EMBL/GenBank/DDBJ whole genome shotgun (WGS) entry which is preliminary data.</text>
</comment>
<dbReference type="CDD" id="cd01991">
    <property type="entry name" value="Asn_synthase_B_C"/>
    <property type="match status" value="1"/>
</dbReference>
<evidence type="ECO:0000256" key="8">
    <source>
        <dbReference type="ARBA" id="ARBA00048741"/>
    </source>
</evidence>
<organism evidence="12 13">
    <name type="scientific">Anoxybacillus mongoliensis</name>
    <dbReference type="NCBI Taxonomy" id="452565"/>
    <lineage>
        <taxon>Bacteria</taxon>
        <taxon>Bacillati</taxon>
        <taxon>Bacillota</taxon>
        <taxon>Bacilli</taxon>
        <taxon>Bacillales</taxon>
        <taxon>Anoxybacillaceae</taxon>
        <taxon>Anoxybacillus</taxon>
    </lineage>
</organism>
<keyword evidence="5 10" id="KW-0067">ATP-binding</keyword>
<dbReference type="RefSeq" id="WP_183244121.1">
    <property type="nucleotide sequence ID" value="NZ_JACHEQ010000015.1"/>
</dbReference>
<dbReference type="InterPro" id="IPR033738">
    <property type="entry name" value="AsnB_N"/>
</dbReference>
<protein>
    <recommendedName>
        <fullName evidence="3">asparagine synthase (glutamine-hydrolyzing)</fullName>
        <ecNumber evidence="3">6.3.5.4</ecNumber>
    </recommendedName>
</protein>
<keyword evidence="13" id="KW-1185">Reference proteome</keyword>
<comment type="similarity">
    <text evidence="2">Belongs to the asparagine synthetase family.</text>
</comment>
<feature type="binding site" evidence="10">
    <location>
        <position position="101"/>
    </location>
    <ligand>
        <name>L-glutamine</name>
        <dbReference type="ChEBI" id="CHEBI:58359"/>
    </ligand>
</feature>
<evidence type="ECO:0000256" key="9">
    <source>
        <dbReference type="PIRSR" id="PIRSR001589-1"/>
    </source>
</evidence>
<evidence type="ECO:0000256" key="2">
    <source>
        <dbReference type="ARBA" id="ARBA00005752"/>
    </source>
</evidence>
<dbReference type="EMBL" id="JACHEQ010000015">
    <property type="protein sequence ID" value="MBB5356415.1"/>
    <property type="molecule type" value="Genomic_DNA"/>
</dbReference>
<evidence type="ECO:0000256" key="1">
    <source>
        <dbReference type="ARBA" id="ARBA00005187"/>
    </source>
</evidence>
<evidence type="ECO:0000256" key="3">
    <source>
        <dbReference type="ARBA" id="ARBA00012737"/>
    </source>
</evidence>
<evidence type="ECO:0000259" key="11">
    <source>
        <dbReference type="PROSITE" id="PS51278"/>
    </source>
</evidence>
<evidence type="ECO:0000313" key="13">
    <source>
        <dbReference type="Proteomes" id="UP000583699"/>
    </source>
</evidence>
<reference evidence="12 13" key="1">
    <citation type="submission" date="2020-08" db="EMBL/GenBank/DDBJ databases">
        <title>Genomic Encyclopedia of Type Strains, Phase IV (KMG-IV): sequencing the most valuable type-strain genomes for metagenomic binning, comparative biology and taxonomic classification.</title>
        <authorList>
            <person name="Goeker M."/>
        </authorList>
    </citation>
    <scope>NUCLEOTIDE SEQUENCE [LARGE SCALE GENOMIC DNA]</scope>
    <source>
        <strain evidence="12 13">DSM 19169</strain>
    </source>
</reference>
<dbReference type="GO" id="GO:0005829">
    <property type="term" value="C:cytosol"/>
    <property type="evidence" value="ECO:0007669"/>
    <property type="project" value="TreeGrafter"/>
</dbReference>
<keyword evidence="7 9" id="KW-0315">Glutamine amidotransferase</keyword>
<dbReference type="InterPro" id="IPR014729">
    <property type="entry name" value="Rossmann-like_a/b/a_fold"/>
</dbReference>
<evidence type="ECO:0000256" key="6">
    <source>
        <dbReference type="ARBA" id="ARBA00022888"/>
    </source>
</evidence>
<evidence type="ECO:0000256" key="7">
    <source>
        <dbReference type="ARBA" id="ARBA00022962"/>
    </source>
</evidence>
<dbReference type="InterPro" id="IPR017932">
    <property type="entry name" value="GATase_2_dom"/>
</dbReference>
<sequence>MCGIAGIINLNQSPINKNQQDILKIMMDEIAYRGPDDEQYYIKNNVGLGFRRLSIIDIKNGQQPLQNEDKSVIVLANGEIYNYKELRGRLEKKHRFQSNSDCEVIVHLYEEKGINFLEDLIGMYAISIWDRRYNKVILARDRFGIKPLYYTYNENVFTFASEIKALIRSPNCPKEFDWETALSDPWLSGYVSTNLNPPVSYFKGVEQLPAGTYLEINICDRAMYQRKYWDIETKIQKEKYNNKDVDYWICGYKELLKDSIEKCLQSDVEIGLFLSGGIDSAAIAGIASKRENFHTFSVLSQSTFTNEDAKYAHLISKTFNLPNHQVIFDWQDKELLTPQCYKHLLWITETPFCGPEQFYKYNLHKYAKNIRPNIKVILTGQGSDEFNGGYSRMFAPEDEKNWNGFISSLNILERNRIISSLKTNINVWEEHFVTNPISTKFLKNLGDNSNLTPWQSYTLTKYRDLQMYNCWHEDRIAAANHIENRVPFLDHRLVEWIFSIPEELHSKLLWDKKILREAIKEYLPKEYCNREKVPFFYGKDVKYTHRMMLNLLNFNNSELLQEAFLNEYTENIIDFDKINVIFKNIQEDPEAYGTEFLLRLVNMGLLSNMINQKTVLESPQDKILTAINGEWTDIENEVSSKFNKHKEINLGHVPSFKEGVKLVKLYNNKVENDLYYIVVNNIIEFSLSRKEVGEWIDVLQNIDGNKTLNQILIDTNIKLSNIAKYLKEAIDFELIVLQDFK</sequence>
<dbReference type="PIRSF" id="PIRSF001589">
    <property type="entry name" value="Asn_synthetase_glu-h"/>
    <property type="match status" value="1"/>
</dbReference>
<dbReference type="GO" id="GO:0005524">
    <property type="term" value="F:ATP binding"/>
    <property type="evidence" value="ECO:0007669"/>
    <property type="project" value="UniProtKB-KW"/>
</dbReference>
<dbReference type="GO" id="GO:0006529">
    <property type="term" value="P:asparagine biosynthetic process"/>
    <property type="evidence" value="ECO:0007669"/>
    <property type="project" value="UniProtKB-KW"/>
</dbReference>
<proteinExistence type="inferred from homology"/>
<dbReference type="EC" id="6.3.5.4" evidence="3"/>
<dbReference type="SUPFAM" id="SSF56235">
    <property type="entry name" value="N-terminal nucleophile aminohydrolases (Ntn hydrolases)"/>
    <property type="match status" value="1"/>
</dbReference>
<keyword evidence="6 9" id="KW-0061">Asparagine biosynthesis</keyword>
<dbReference type="NCBIfam" id="TIGR01536">
    <property type="entry name" value="asn_synth_AEB"/>
    <property type="match status" value="1"/>
</dbReference>
<dbReference type="InterPro" id="IPR051786">
    <property type="entry name" value="ASN_synthetase/amidase"/>
</dbReference>
<dbReference type="PROSITE" id="PS51278">
    <property type="entry name" value="GATASE_TYPE_2"/>
    <property type="match status" value="1"/>
</dbReference>
<dbReference type="SUPFAM" id="SSF52402">
    <property type="entry name" value="Adenine nucleotide alpha hydrolases-like"/>
    <property type="match status" value="1"/>
</dbReference>
<evidence type="ECO:0000256" key="5">
    <source>
        <dbReference type="ARBA" id="ARBA00022840"/>
    </source>
</evidence>
<dbReference type="PANTHER" id="PTHR43284">
    <property type="entry name" value="ASPARAGINE SYNTHETASE (GLUTAMINE-HYDROLYZING)"/>
    <property type="match status" value="1"/>
</dbReference>
<feature type="active site" description="For GATase activity" evidence="9">
    <location>
        <position position="2"/>
    </location>
</feature>
<keyword evidence="9" id="KW-0028">Amino-acid biosynthesis</keyword>
<dbReference type="InterPro" id="IPR006426">
    <property type="entry name" value="Asn_synth_AEB"/>
</dbReference>
<dbReference type="Gene3D" id="3.60.20.10">
    <property type="entry name" value="Glutamine Phosphoribosylpyrophosphate, subunit 1, domain 1"/>
    <property type="match status" value="1"/>
</dbReference>
<feature type="binding site" evidence="10">
    <location>
        <position position="298"/>
    </location>
    <ligand>
        <name>ATP</name>
        <dbReference type="ChEBI" id="CHEBI:30616"/>
    </ligand>
</feature>
<dbReference type="PANTHER" id="PTHR43284:SF1">
    <property type="entry name" value="ASPARAGINE SYNTHETASE"/>
    <property type="match status" value="1"/>
</dbReference>
<name>A0A7W8N8L5_9BACL</name>
<dbReference type="InterPro" id="IPR029055">
    <property type="entry name" value="Ntn_hydrolases_N"/>
</dbReference>
<comment type="catalytic activity">
    <reaction evidence="8">
        <text>L-aspartate + L-glutamine + ATP + H2O = L-asparagine + L-glutamate + AMP + diphosphate + H(+)</text>
        <dbReference type="Rhea" id="RHEA:12228"/>
        <dbReference type="ChEBI" id="CHEBI:15377"/>
        <dbReference type="ChEBI" id="CHEBI:15378"/>
        <dbReference type="ChEBI" id="CHEBI:29985"/>
        <dbReference type="ChEBI" id="CHEBI:29991"/>
        <dbReference type="ChEBI" id="CHEBI:30616"/>
        <dbReference type="ChEBI" id="CHEBI:33019"/>
        <dbReference type="ChEBI" id="CHEBI:58048"/>
        <dbReference type="ChEBI" id="CHEBI:58359"/>
        <dbReference type="ChEBI" id="CHEBI:456215"/>
        <dbReference type="EC" id="6.3.5.4"/>
    </reaction>
</comment>
<feature type="domain" description="Glutamine amidotransferase type-2" evidence="11">
    <location>
        <begin position="2"/>
        <end position="219"/>
    </location>
</feature>
<evidence type="ECO:0000256" key="10">
    <source>
        <dbReference type="PIRSR" id="PIRSR001589-2"/>
    </source>
</evidence>
<dbReference type="Proteomes" id="UP000583699">
    <property type="component" value="Unassembled WGS sequence"/>
</dbReference>
<dbReference type="InterPro" id="IPR001962">
    <property type="entry name" value="Asn_synthase"/>
</dbReference>
<gene>
    <name evidence="12" type="ORF">HNR43_002399</name>
</gene>
<dbReference type="CDD" id="cd00712">
    <property type="entry name" value="AsnB"/>
    <property type="match status" value="1"/>
</dbReference>
<comment type="pathway">
    <text evidence="1">Amino-acid biosynthesis; L-asparagine biosynthesis; L-asparagine from L-aspartate (L-Gln route): step 1/1.</text>
</comment>
<evidence type="ECO:0000256" key="4">
    <source>
        <dbReference type="ARBA" id="ARBA00022741"/>
    </source>
</evidence>
<dbReference type="Pfam" id="PF00733">
    <property type="entry name" value="Asn_synthase"/>
    <property type="match status" value="1"/>
</dbReference>
<accession>A0A7W8N8L5</accession>
<keyword evidence="12" id="KW-0436">Ligase</keyword>